<protein>
    <recommendedName>
        <fullName evidence="4">Apple domain-containing protein</fullName>
    </recommendedName>
</protein>
<comment type="caution">
    <text evidence="2">The sequence shown here is derived from an EMBL/GenBank/DDBJ whole genome shotgun (WGS) entry which is preliminary data.</text>
</comment>
<gene>
    <name evidence="2" type="ORF">OXX778_LOCUS9653</name>
</gene>
<dbReference type="AlphaFoldDB" id="A0A813XHM7"/>
<keyword evidence="3" id="KW-1185">Reference proteome</keyword>
<dbReference type="EMBL" id="CAJNOC010001444">
    <property type="protein sequence ID" value="CAF0865388.1"/>
    <property type="molecule type" value="Genomic_DNA"/>
</dbReference>
<feature type="chain" id="PRO_5032651921" description="Apple domain-containing protein" evidence="1">
    <location>
        <begin position="24"/>
        <end position="277"/>
    </location>
</feature>
<dbReference type="Proteomes" id="UP000663879">
    <property type="component" value="Unassembled WGS sequence"/>
</dbReference>
<evidence type="ECO:0000313" key="2">
    <source>
        <dbReference type="EMBL" id="CAF0865388.1"/>
    </source>
</evidence>
<evidence type="ECO:0000256" key="1">
    <source>
        <dbReference type="SAM" id="SignalP"/>
    </source>
</evidence>
<proteinExistence type="predicted"/>
<organism evidence="2 3">
    <name type="scientific">Brachionus calyciflorus</name>
    <dbReference type="NCBI Taxonomy" id="104777"/>
    <lineage>
        <taxon>Eukaryota</taxon>
        <taxon>Metazoa</taxon>
        <taxon>Spiralia</taxon>
        <taxon>Gnathifera</taxon>
        <taxon>Rotifera</taxon>
        <taxon>Eurotatoria</taxon>
        <taxon>Monogononta</taxon>
        <taxon>Pseudotrocha</taxon>
        <taxon>Ploima</taxon>
        <taxon>Brachionidae</taxon>
        <taxon>Brachionus</taxon>
    </lineage>
</organism>
<keyword evidence="1" id="KW-0732">Signal</keyword>
<evidence type="ECO:0008006" key="4">
    <source>
        <dbReference type="Google" id="ProtNLM"/>
    </source>
</evidence>
<evidence type="ECO:0000313" key="3">
    <source>
        <dbReference type="Proteomes" id="UP000663879"/>
    </source>
</evidence>
<reference evidence="2" key="1">
    <citation type="submission" date="2021-02" db="EMBL/GenBank/DDBJ databases">
        <authorList>
            <person name="Nowell W R."/>
        </authorList>
    </citation>
    <scope>NUCLEOTIDE SEQUENCE</scope>
    <source>
        <strain evidence="2">Ploen Becks lab</strain>
    </source>
</reference>
<feature type="signal peptide" evidence="1">
    <location>
        <begin position="1"/>
        <end position="23"/>
    </location>
</feature>
<accession>A0A813XHM7</accession>
<name>A0A813XHM7_9BILA</name>
<sequence>MSKIIKISKIFLLISLLAFYVCGNLKFDDSFVKITSQTLKKYFSCSTILNQISNVQKRVDCFKICSRQNNCEYLKFNSNNCFLYLSLSFNEPLGDGTFWYKNKKGKIFADCTTTTITTTVAFNYNSVLTTKYSISYLINNGFQKVYDQFYSHRTMSSDLTTARSYCNSNSILCAGGGLVDSDILELVACGNCFQILTETLIDAPNRVGSAYWYMTTGKSFGFSPIFTITQNTADTHDYSDPLRLSWHFDQNAGGWRLGTLTSLDNNIQYKKYILVKN</sequence>
<dbReference type="OrthoDB" id="10014141at2759"/>